<gene>
    <name evidence="2" type="ORF">MSL71_31330</name>
</gene>
<proteinExistence type="predicted"/>
<evidence type="ECO:0000256" key="1">
    <source>
        <dbReference type="SAM" id="Phobius"/>
    </source>
</evidence>
<reference evidence="2 3" key="1">
    <citation type="submission" date="2019-03" db="EMBL/GenBank/DDBJ databases">
        <authorList>
            <person name="Nijsse B."/>
        </authorList>
    </citation>
    <scope>NUCLEOTIDE SEQUENCE [LARGE SCALE GENOMIC DNA]</scope>
    <source>
        <strain evidence="2">Desulfoluna butyratoxydans MSL71</strain>
    </source>
</reference>
<dbReference type="Gene3D" id="3.30.700.10">
    <property type="entry name" value="Glycoprotein, Type 4 Pilin"/>
    <property type="match status" value="1"/>
</dbReference>
<evidence type="ECO:0008006" key="4">
    <source>
        <dbReference type="Google" id="ProtNLM"/>
    </source>
</evidence>
<keyword evidence="3" id="KW-1185">Reference proteome</keyword>
<keyword evidence="1" id="KW-1133">Transmembrane helix</keyword>
<keyword evidence="1" id="KW-0812">Transmembrane</keyword>
<evidence type="ECO:0000313" key="2">
    <source>
        <dbReference type="EMBL" id="VFQ45476.1"/>
    </source>
</evidence>
<dbReference type="EMBL" id="CAADHO010000005">
    <property type="protein sequence ID" value="VFQ45476.1"/>
    <property type="molecule type" value="Genomic_DNA"/>
</dbReference>
<keyword evidence="1" id="KW-0472">Membrane</keyword>
<name>A0A4U8YN35_9BACT</name>
<feature type="transmembrane region" description="Helical" evidence="1">
    <location>
        <begin position="6"/>
        <end position="27"/>
    </location>
</feature>
<organism evidence="2 3">
    <name type="scientific">Desulfoluna butyratoxydans</name>
    <dbReference type="NCBI Taxonomy" id="231438"/>
    <lineage>
        <taxon>Bacteria</taxon>
        <taxon>Pseudomonadati</taxon>
        <taxon>Thermodesulfobacteriota</taxon>
        <taxon>Desulfobacteria</taxon>
        <taxon>Desulfobacterales</taxon>
        <taxon>Desulfolunaceae</taxon>
        <taxon>Desulfoluna</taxon>
    </lineage>
</organism>
<dbReference type="AlphaFoldDB" id="A0A4U8YN35"/>
<sequence length="118" mass="12491">MTLIEVMVASVILLVGILGIAALQIHAMRANAQAFDMTEGAVAIGDRIERVLAETWTDKVTGGDLAEGTHTSTDGSYTVTWTVVDATDGRSKTVNLTVSWGSGDDSHSISQVMVRAKQ</sequence>
<accession>A0A4U8YN35</accession>
<dbReference type="Proteomes" id="UP000507962">
    <property type="component" value="Unassembled WGS sequence"/>
</dbReference>
<protein>
    <recommendedName>
        <fullName evidence="4">Prokaryotic n-terminal methylation site</fullName>
    </recommendedName>
</protein>
<evidence type="ECO:0000313" key="3">
    <source>
        <dbReference type="Proteomes" id="UP000507962"/>
    </source>
</evidence>